<dbReference type="GO" id="GO:0016491">
    <property type="term" value="F:oxidoreductase activity"/>
    <property type="evidence" value="ECO:0007669"/>
    <property type="project" value="InterPro"/>
</dbReference>
<proteinExistence type="inferred from homology"/>
<dbReference type="EMBL" id="JACHIN010000005">
    <property type="protein sequence ID" value="MBB5078873.1"/>
    <property type="molecule type" value="Genomic_DNA"/>
</dbReference>
<comment type="catalytic activity">
    <reaction evidence="2">
        <text>oxidized coenzyme F420-(gamma-L-Glu)(n) + a quinol + H(+) = reduced coenzyme F420-(gamma-L-Glu)(n) + a quinone</text>
        <dbReference type="Rhea" id="RHEA:39663"/>
        <dbReference type="Rhea" id="RHEA-COMP:12939"/>
        <dbReference type="Rhea" id="RHEA-COMP:14378"/>
        <dbReference type="ChEBI" id="CHEBI:15378"/>
        <dbReference type="ChEBI" id="CHEBI:24646"/>
        <dbReference type="ChEBI" id="CHEBI:132124"/>
        <dbReference type="ChEBI" id="CHEBI:133980"/>
        <dbReference type="ChEBI" id="CHEBI:139511"/>
    </reaction>
</comment>
<dbReference type="InterPro" id="IPR004378">
    <property type="entry name" value="F420H2_quin_Rdtase"/>
</dbReference>
<protein>
    <submittedName>
        <fullName evidence="3">Deazaflavin-dependent oxidoreductase (Nitroreductase family)</fullName>
    </submittedName>
</protein>
<dbReference type="PANTHER" id="PTHR39428:SF1">
    <property type="entry name" value="F420H(2)-DEPENDENT QUINONE REDUCTASE RV1261C"/>
    <property type="match status" value="1"/>
</dbReference>
<gene>
    <name evidence="3" type="ORF">HNR40_004359</name>
</gene>
<name>A0A7W8A5Z3_9ACTN</name>
<dbReference type="NCBIfam" id="TIGR00026">
    <property type="entry name" value="hi_GC_TIGR00026"/>
    <property type="match status" value="1"/>
</dbReference>
<dbReference type="Gene3D" id="2.30.110.10">
    <property type="entry name" value="Electron Transport, Fmn-binding Protein, Chain A"/>
    <property type="match status" value="1"/>
</dbReference>
<evidence type="ECO:0000313" key="3">
    <source>
        <dbReference type="EMBL" id="MBB5078873.1"/>
    </source>
</evidence>
<dbReference type="SUPFAM" id="SSF50475">
    <property type="entry name" value="FMN-binding split barrel"/>
    <property type="match status" value="1"/>
</dbReference>
<dbReference type="Proteomes" id="UP000568380">
    <property type="component" value="Unassembled WGS sequence"/>
</dbReference>
<reference evidence="3 4" key="1">
    <citation type="submission" date="2020-08" db="EMBL/GenBank/DDBJ databases">
        <title>Genomic Encyclopedia of Type Strains, Phase IV (KMG-IV): sequencing the most valuable type-strain genomes for metagenomic binning, comparative biology and taxonomic classification.</title>
        <authorList>
            <person name="Goeker M."/>
        </authorList>
    </citation>
    <scope>NUCLEOTIDE SEQUENCE [LARGE SCALE GENOMIC DNA]</scope>
    <source>
        <strain evidence="3 4">DSM 45385</strain>
    </source>
</reference>
<sequence length="153" mass="16932">MKAFFQWLSATSWFPKVAPVVVPRMDRLVHRLTRGRLASDVVTPVLMLVTTGAKSGEQRSSPLACLPEQGGSMLVVGSNYGRPQHPSWTGNLLKTPEAAVSFRGATFPVLATLLEGEARAAAWPELLAMWPVYDHYTRVSGRELRVFRLTPTR</sequence>
<dbReference type="Pfam" id="PF04075">
    <property type="entry name" value="F420H2_quin_red"/>
    <property type="match status" value="1"/>
</dbReference>
<accession>A0A7W8A5Z3</accession>
<keyword evidence="4" id="KW-1185">Reference proteome</keyword>
<evidence type="ECO:0000256" key="2">
    <source>
        <dbReference type="ARBA" id="ARBA00049106"/>
    </source>
</evidence>
<comment type="caution">
    <text evidence="3">The sequence shown here is derived from an EMBL/GenBank/DDBJ whole genome shotgun (WGS) entry which is preliminary data.</text>
</comment>
<dbReference type="GO" id="GO:0070967">
    <property type="term" value="F:coenzyme F420 binding"/>
    <property type="evidence" value="ECO:0007669"/>
    <property type="project" value="TreeGrafter"/>
</dbReference>
<dbReference type="PANTHER" id="PTHR39428">
    <property type="entry name" value="F420H(2)-DEPENDENT QUINONE REDUCTASE RV1261C"/>
    <property type="match status" value="1"/>
</dbReference>
<dbReference type="GO" id="GO:0005886">
    <property type="term" value="C:plasma membrane"/>
    <property type="evidence" value="ECO:0007669"/>
    <property type="project" value="TreeGrafter"/>
</dbReference>
<evidence type="ECO:0000313" key="4">
    <source>
        <dbReference type="Proteomes" id="UP000568380"/>
    </source>
</evidence>
<dbReference type="RefSeq" id="WP_312896460.1">
    <property type="nucleotide sequence ID" value="NZ_JACHIN010000005.1"/>
</dbReference>
<dbReference type="InterPro" id="IPR012349">
    <property type="entry name" value="Split_barrel_FMN-bd"/>
</dbReference>
<evidence type="ECO:0000256" key="1">
    <source>
        <dbReference type="ARBA" id="ARBA00008710"/>
    </source>
</evidence>
<organism evidence="3 4">
    <name type="scientific">Nonomuraea endophytica</name>
    <dbReference type="NCBI Taxonomy" id="714136"/>
    <lineage>
        <taxon>Bacteria</taxon>
        <taxon>Bacillati</taxon>
        <taxon>Actinomycetota</taxon>
        <taxon>Actinomycetes</taxon>
        <taxon>Streptosporangiales</taxon>
        <taxon>Streptosporangiaceae</taxon>
        <taxon>Nonomuraea</taxon>
    </lineage>
</organism>
<comment type="similarity">
    <text evidence="1">Belongs to the F420H(2)-dependent quinone reductase family.</text>
</comment>
<dbReference type="AlphaFoldDB" id="A0A7W8A5Z3"/>